<feature type="compositionally biased region" description="Acidic residues" evidence="1">
    <location>
        <begin position="65"/>
        <end position="74"/>
    </location>
</feature>
<dbReference type="OrthoDB" id="2802262at2759"/>
<feature type="non-terminal residue" evidence="2">
    <location>
        <position position="1"/>
    </location>
</feature>
<evidence type="ECO:0008006" key="4">
    <source>
        <dbReference type="Google" id="ProtNLM"/>
    </source>
</evidence>
<reference evidence="2 3" key="1">
    <citation type="submission" date="2019-02" db="EMBL/GenBank/DDBJ databases">
        <title>Genome sequencing of the rare red list fungi Antrodiella citrinella (Flaviporus citrinellus).</title>
        <authorList>
            <person name="Buettner E."/>
            <person name="Kellner H."/>
        </authorList>
    </citation>
    <scope>NUCLEOTIDE SEQUENCE [LARGE SCALE GENOMIC DNA]</scope>
    <source>
        <strain evidence="2 3">DSM 108506</strain>
    </source>
</reference>
<dbReference type="AlphaFoldDB" id="A0A4V3XFB0"/>
<sequence length="327" mass="37076">APTRNNTTARSIASKPTILAQQPVYAKPPSVLYSTSGLSSLFKRTDGTNRCTNHVRTHPHPTPPDGDDDSSSSDDDVRKSPPHAPPAAHRDGYSTQAALSTCQEAHFDHKLKIDIVPTWDGNSDKLATWISRVNTISKKSKTVCRQLGTIVPQRLTGDAETWYYSLTDSEREDCERGWDNMRAQIGRFHMNRAWIEKTRRRAMAIHYRDASCPNELPSQYFIRKNEMLSLVYDYSDPELIAEIMGGAPRSWKMILTPRLYDTTTELQNAIKVHEEDLLEIDEDTRHSDSDNDNDHIDPDNARLAFKPVESSPSTRASTSFMTRMRRS</sequence>
<comment type="caution">
    <text evidence="2">The sequence shown here is derived from an EMBL/GenBank/DDBJ whole genome shotgun (WGS) entry which is preliminary data.</text>
</comment>
<organism evidence="2 3">
    <name type="scientific">Antrodiella citrinella</name>
    <dbReference type="NCBI Taxonomy" id="2447956"/>
    <lineage>
        <taxon>Eukaryota</taxon>
        <taxon>Fungi</taxon>
        <taxon>Dikarya</taxon>
        <taxon>Basidiomycota</taxon>
        <taxon>Agaricomycotina</taxon>
        <taxon>Agaricomycetes</taxon>
        <taxon>Polyporales</taxon>
        <taxon>Steccherinaceae</taxon>
        <taxon>Antrodiella</taxon>
    </lineage>
</organism>
<protein>
    <recommendedName>
        <fullName evidence="4">Retrotransposon gag domain-containing protein</fullName>
    </recommendedName>
</protein>
<feature type="region of interest" description="Disordered" evidence="1">
    <location>
        <begin position="281"/>
        <end position="327"/>
    </location>
</feature>
<feature type="compositionally biased region" description="Basic and acidic residues" evidence="1">
    <location>
        <begin position="283"/>
        <end position="300"/>
    </location>
</feature>
<gene>
    <name evidence="2" type="ORF">EUX98_g9240</name>
</gene>
<feature type="region of interest" description="Disordered" evidence="1">
    <location>
        <begin position="43"/>
        <end position="95"/>
    </location>
</feature>
<evidence type="ECO:0000313" key="2">
    <source>
        <dbReference type="EMBL" id="THH16803.1"/>
    </source>
</evidence>
<dbReference type="Proteomes" id="UP000308730">
    <property type="component" value="Unassembled WGS sequence"/>
</dbReference>
<keyword evidence="3" id="KW-1185">Reference proteome</keyword>
<evidence type="ECO:0000313" key="3">
    <source>
        <dbReference type="Proteomes" id="UP000308730"/>
    </source>
</evidence>
<feature type="compositionally biased region" description="Polar residues" evidence="1">
    <location>
        <begin position="310"/>
        <end position="321"/>
    </location>
</feature>
<evidence type="ECO:0000256" key="1">
    <source>
        <dbReference type="SAM" id="MobiDB-lite"/>
    </source>
</evidence>
<accession>A0A4V3XFB0</accession>
<proteinExistence type="predicted"/>
<name>A0A4V3XFB0_9APHY</name>
<dbReference type="EMBL" id="SGPM01000702">
    <property type="protein sequence ID" value="THH16803.1"/>
    <property type="molecule type" value="Genomic_DNA"/>
</dbReference>